<feature type="domain" description="Guanylate kinase-like" evidence="9">
    <location>
        <begin position="34"/>
        <end position="217"/>
    </location>
</feature>
<gene>
    <name evidence="10" type="ORF">RDB_LOCUS23622</name>
</gene>
<proteinExistence type="inferred from homology"/>
<dbReference type="Proteomes" id="UP000663846">
    <property type="component" value="Unassembled WGS sequence"/>
</dbReference>
<dbReference type="PROSITE" id="PS50052">
    <property type="entry name" value="GUANYLATE_KINASE_2"/>
    <property type="match status" value="1"/>
</dbReference>
<evidence type="ECO:0000313" key="11">
    <source>
        <dbReference type="Proteomes" id="UP000663846"/>
    </source>
</evidence>
<dbReference type="InterPro" id="IPR008145">
    <property type="entry name" value="GK/Ca_channel_bsu"/>
</dbReference>
<dbReference type="InterPro" id="IPR008144">
    <property type="entry name" value="Guanylate_kin-like_dom"/>
</dbReference>
<keyword evidence="5" id="KW-0547">Nucleotide-binding</keyword>
<comment type="caution">
    <text evidence="10">The sequence shown here is derived from an EMBL/GenBank/DDBJ whole genome shotgun (WGS) entry which is preliminary data.</text>
</comment>
<evidence type="ECO:0000259" key="9">
    <source>
        <dbReference type="PROSITE" id="PS50052"/>
    </source>
</evidence>
<evidence type="ECO:0000256" key="3">
    <source>
        <dbReference type="ARBA" id="ARBA00016296"/>
    </source>
</evidence>
<evidence type="ECO:0000256" key="4">
    <source>
        <dbReference type="ARBA" id="ARBA00022679"/>
    </source>
</evidence>
<name>A0A8H2WDM9_9AGAM</name>
<reference evidence="10" key="1">
    <citation type="submission" date="2021-01" db="EMBL/GenBank/DDBJ databases">
        <authorList>
            <person name="Kaushik A."/>
        </authorList>
    </citation>
    <scope>NUCLEOTIDE SEQUENCE</scope>
    <source>
        <strain evidence="10">AG1-1C</strain>
    </source>
</reference>
<dbReference type="FunFam" id="3.40.50.300:FF:000776">
    <property type="entry name" value="Guanylate kinase 2"/>
    <property type="match status" value="1"/>
</dbReference>
<evidence type="ECO:0000256" key="7">
    <source>
        <dbReference type="ARBA" id="ARBA00022840"/>
    </source>
</evidence>
<evidence type="ECO:0000256" key="6">
    <source>
        <dbReference type="ARBA" id="ARBA00022777"/>
    </source>
</evidence>
<dbReference type="Gene3D" id="3.40.50.300">
    <property type="entry name" value="P-loop containing nucleotide triphosphate hydrolases"/>
    <property type="match status" value="1"/>
</dbReference>
<keyword evidence="4" id="KW-0808">Transferase</keyword>
<comment type="similarity">
    <text evidence="1">Belongs to the guanylate kinase family.</text>
</comment>
<dbReference type="GO" id="GO:0005524">
    <property type="term" value="F:ATP binding"/>
    <property type="evidence" value="ECO:0007669"/>
    <property type="project" value="UniProtKB-KW"/>
</dbReference>
<organism evidence="10 11">
    <name type="scientific">Rhizoctonia solani</name>
    <dbReference type="NCBI Taxonomy" id="456999"/>
    <lineage>
        <taxon>Eukaryota</taxon>
        <taxon>Fungi</taxon>
        <taxon>Dikarya</taxon>
        <taxon>Basidiomycota</taxon>
        <taxon>Agaricomycotina</taxon>
        <taxon>Agaricomycetes</taxon>
        <taxon>Cantharellales</taxon>
        <taxon>Ceratobasidiaceae</taxon>
        <taxon>Rhizoctonia</taxon>
    </lineage>
</organism>
<dbReference type="Pfam" id="PF00625">
    <property type="entry name" value="Guanylate_kin"/>
    <property type="match status" value="1"/>
</dbReference>
<dbReference type="EMBL" id="CAJMWS010000115">
    <property type="protein sequence ID" value="CAE6367476.1"/>
    <property type="molecule type" value="Genomic_DNA"/>
</dbReference>
<evidence type="ECO:0000256" key="8">
    <source>
        <dbReference type="ARBA" id="ARBA00030128"/>
    </source>
</evidence>
<dbReference type="PANTHER" id="PTHR23117:SF13">
    <property type="entry name" value="GUANYLATE KINASE"/>
    <property type="match status" value="1"/>
</dbReference>
<dbReference type="InterPro" id="IPR027417">
    <property type="entry name" value="P-loop_NTPase"/>
</dbReference>
<protein>
    <recommendedName>
        <fullName evidence="3">Guanylate kinase</fullName>
        <ecNumber evidence="2">2.7.4.8</ecNumber>
    </recommendedName>
    <alternativeName>
        <fullName evidence="8">GMP kinase</fullName>
    </alternativeName>
</protein>
<dbReference type="PANTHER" id="PTHR23117">
    <property type="entry name" value="GUANYLATE KINASE-RELATED"/>
    <property type="match status" value="1"/>
</dbReference>
<dbReference type="SMART" id="SM00072">
    <property type="entry name" value="GuKc"/>
    <property type="match status" value="1"/>
</dbReference>
<keyword evidence="7" id="KW-0067">ATP-binding</keyword>
<dbReference type="CDD" id="cd00071">
    <property type="entry name" value="GMPK"/>
    <property type="match status" value="1"/>
</dbReference>
<dbReference type="InterPro" id="IPR017665">
    <property type="entry name" value="Guanylate_kinase"/>
</dbReference>
<dbReference type="GO" id="GO:0005829">
    <property type="term" value="C:cytosol"/>
    <property type="evidence" value="ECO:0007669"/>
    <property type="project" value="TreeGrafter"/>
</dbReference>
<sequence length="239" mass="26087">MQALARVLPRFRSARVLSLSFRAYTMAPTLAPVSQPVVLCGPSGAGKSTLIKKLQDEFPGQYNFSVSHTTRSPRPGEVDGKAYHFVTKTEFEDLVKEEGFAEYTTSYDTYYGTSLRAIKEASTEGATCLLDIDTVGVANIKKHHAALGCLFIFISPPSLFSLGDRLRKRGTENEATIVKRLAKAKSEIEYAATDAFDVIVVNDDVDRAYALLRGAIRDGVRTGDTLPDGILEETAVSIN</sequence>
<dbReference type="InterPro" id="IPR020590">
    <property type="entry name" value="Guanylate_kinase_CS"/>
</dbReference>
<dbReference type="NCBIfam" id="TIGR03263">
    <property type="entry name" value="guanyl_kin"/>
    <property type="match status" value="1"/>
</dbReference>
<dbReference type="OrthoDB" id="2322499at2759"/>
<evidence type="ECO:0000256" key="1">
    <source>
        <dbReference type="ARBA" id="ARBA00005790"/>
    </source>
</evidence>
<dbReference type="SUPFAM" id="SSF52540">
    <property type="entry name" value="P-loop containing nucleoside triphosphate hydrolases"/>
    <property type="match status" value="1"/>
</dbReference>
<evidence type="ECO:0000256" key="5">
    <source>
        <dbReference type="ARBA" id="ARBA00022741"/>
    </source>
</evidence>
<dbReference type="EC" id="2.7.4.8" evidence="2"/>
<evidence type="ECO:0000256" key="2">
    <source>
        <dbReference type="ARBA" id="ARBA00012961"/>
    </source>
</evidence>
<evidence type="ECO:0000313" key="10">
    <source>
        <dbReference type="EMBL" id="CAE6367476.1"/>
    </source>
</evidence>
<dbReference type="PROSITE" id="PS00856">
    <property type="entry name" value="GUANYLATE_KINASE_1"/>
    <property type="match status" value="1"/>
</dbReference>
<dbReference type="AlphaFoldDB" id="A0A8H2WDM9"/>
<dbReference type="GO" id="GO:0004385">
    <property type="term" value="F:GMP kinase activity"/>
    <property type="evidence" value="ECO:0007669"/>
    <property type="project" value="UniProtKB-EC"/>
</dbReference>
<accession>A0A8H2WDM9</accession>
<keyword evidence="6" id="KW-0418">Kinase</keyword>